<feature type="region of interest" description="Disordered" evidence="7">
    <location>
        <begin position="1"/>
        <end position="26"/>
    </location>
</feature>
<comment type="similarity">
    <text evidence="6">Belongs to the inorganic phosphate transporter (PiT) (TC 2.A.20) family.</text>
</comment>
<dbReference type="InterPro" id="IPR001204">
    <property type="entry name" value="Phos_transporter"/>
</dbReference>
<dbReference type="Proteomes" id="UP000594586">
    <property type="component" value="Chromosome"/>
</dbReference>
<dbReference type="GO" id="GO:0016020">
    <property type="term" value="C:membrane"/>
    <property type="evidence" value="ECO:0007669"/>
    <property type="project" value="UniProtKB-SubCell"/>
</dbReference>
<dbReference type="RefSeq" id="WP_165004373.1">
    <property type="nucleotide sequence ID" value="NZ_CP064955.1"/>
</dbReference>
<feature type="transmembrane region" description="Helical" evidence="6">
    <location>
        <begin position="354"/>
        <end position="376"/>
    </location>
</feature>
<dbReference type="GO" id="GO:0005315">
    <property type="term" value="F:phosphate transmembrane transporter activity"/>
    <property type="evidence" value="ECO:0007669"/>
    <property type="project" value="InterPro"/>
</dbReference>
<keyword evidence="3 6" id="KW-0812">Transmembrane</keyword>
<feature type="transmembrane region" description="Helical" evidence="6">
    <location>
        <begin position="481"/>
        <end position="513"/>
    </location>
</feature>
<accession>A0A7T0KMG2</accession>
<keyword evidence="4 6" id="KW-1133">Transmembrane helix</keyword>
<evidence type="ECO:0000313" key="8">
    <source>
        <dbReference type="EMBL" id="QPK82915.1"/>
    </source>
</evidence>
<evidence type="ECO:0000256" key="2">
    <source>
        <dbReference type="ARBA" id="ARBA00022448"/>
    </source>
</evidence>
<feature type="transmembrane region" description="Helical" evidence="6">
    <location>
        <begin position="388"/>
        <end position="406"/>
    </location>
</feature>
<dbReference type="PANTHER" id="PTHR11101:SF80">
    <property type="entry name" value="PHOSPHATE TRANSPORTER"/>
    <property type="match status" value="1"/>
</dbReference>
<feature type="transmembrane region" description="Helical" evidence="6">
    <location>
        <begin position="144"/>
        <end position="161"/>
    </location>
</feature>
<dbReference type="Pfam" id="PF01384">
    <property type="entry name" value="PHO4"/>
    <property type="match status" value="1"/>
</dbReference>
<feature type="transmembrane region" description="Helical" evidence="6">
    <location>
        <begin position="210"/>
        <end position="229"/>
    </location>
</feature>
<keyword evidence="2 6" id="KW-0813">Transport</keyword>
<evidence type="ECO:0000256" key="3">
    <source>
        <dbReference type="ARBA" id="ARBA00022692"/>
    </source>
</evidence>
<dbReference type="PANTHER" id="PTHR11101">
    <property type="entry name" value="PHOSPHATE TRANSPORTER"/>
    <property type="match status" value="1"/>
</dbReference>
<feature type="compositionally biased region" description="Basic and acidic residues" evidence="7">
    <location>
        <begin position="8"/>
        <end position="18"/>
    </location>
</feature>
<feature type="transmembrane region" description="Helical" evidence="6">
    <location>
        <begin position="439"/>
        <end position="461"/>
    </location>
</feature>
<keyword evidence="5 6" id="KW-0472">Membrane</keyword>
<feature type="transmembrane region" description="Helical" evidence="6">
    <location>
        <begin position="525"/>
        <end position="551"/>
    </location>
</feature>
<name>A0A7T0KMG2_9CORY</name>
<organism evidence="8 9">
    <name type="scientific">Corynebacterium qintianiae</name>
    <dbReference type="NCBI Taxonomy" id="2709392"/>
    <lineage>
        <taxon>Bacteria</taxon>
        <taxon>Bacillati</taxon>
        <taxon>Actinomycetota</taxon>
        <taxon>Actinomycetes</taxon>
        <taxon>Mycobacteriales</taxon>
        <taxon>Corynebacteriaceae</taxon>
        <taxon>Corynebacterium</taxon>
    </lineage>
</organism>
<keyword evidence="9" id="KW-1185">Reference proteome</keyword>
<feature type="transmembrane region" description="Helical" evidence="6">
    <location>
        <begin position="324"/>
        <end position="342"/>
    </location>
</feature>
<evidence type="ECO:0000256" key="7">
    <source>
        <dbReference type="SAM" id="MobiDB-lite"/>
    </source>
</evidence>
<feature type="transmembrane region" description="Helical" evidence="6">
    <location>
        <begin position="173"/>
        <end position="190"/>
    </location>
</feature>
<feature type="transmembrane region" description="Helical" evidence="6">
    <location>
        <begin position="65"/>
        <end position="83"/>
    </location>
</feature>
<evidence type="ECO:0000256" key="6">
    <source>
        <dbReference type="RuleBase" id="RU363058"/>
    </source>
</evidence>
<evidence type="ECO:0000256" key="5">
    <source>
        <dbReference type="ARBA" id="ARBA00023136"/>
    </source>
</evidence>
<comment type="subcellular location">
    <subcellularLocation>
        <location evidence="1 6">Membrane</location>
        <topology evidence="1 6">Multi-pass membrane protein</topology>
    </subcellularLocation>
</comment>
<dbReference type="GO" id="GO:0035435">
    <property type="term" value="P:phosphate ion transmembrane transport"/>
    <property type="evidence" value="ECO:0007669"/>
    <property type="project" value="TreeGrafter"/>
</dbReference>
<protein>
    <recommendedName>
        <fullName evidence="6">Phosphate transporter</fullName>
    </recommendedName>
</protein>
<evidence type="ECO:0000256" key="1">
    <source>
        <dbReference type="ARBA" id="ARBA00004141"/>
    </source>
</evidence>
<evidence type="ECO:0000256" key="4">
    <source>
        <dbReference type="ARBA" id="ARBA00022989"/>
    </source>
</evidence>
<proteinExistence type="inferred from homology"/>
<keyword evidence="6" id="KW-0592">Phosphate transport</keyword>
<reference evidence="8 9" key="1">
    <citation type="submission" date="2020-11" db="EMBL/GenBank/DDBJ databases">
        <title>Corynebacterium sp. MC1420.</title>
        <authorList>
            <person name="Zhou J."/>
        </authorList>
    </citation>
    <scope>NUCLEOTIDE SEQUENCE [LARGE SCALE GENOMIC DNA]</scope>
    <source>
        <strain evidence="8 9">MC1420</strain>
    </source>
</reference>
<feature type="transmembrane region" description="Helical" evidence="6">
    <location>
        <begin position="34"/>
        <end position="53"/>
    </location>
</feature>
<dbReference type="AlphaFoldDB" id="A0A7T0KMG2"/>
<sequence>MTQNVTEVRQHPNRKESPQADSDTLAQEEASSPWLNAIFGVLLFTAVVLFYFWARAQIGPGNHTILLIVTILLGIFMAFNIGGNDVANSFGTSVGAGTLSLRQALLVAAVFEVGGAVLAGGEVTETVKSGIVDLNGVNIQPMDFAYVMMSALLGAAVWLLLATRLGWPVSTTHAIVGAIVGGAITLGYLTDITGDKSPWSMVQWDEIVKIVISWFLSPLLGGIVAYLLYRLIRDSILVYNDRAEHRLEDLREKRNRHRRAFRDEFAGLPESEQIRVNGAMARDAVTSTSDDIELEDLESDYYRDLYRINEEAEDIDAHRALVRFVPLVAMVGAGIITAMMLFKGLSNTGISLDSLGTFLIILMVSAAVWMAVYIFARSMRDTSLQRSTFVLFSWMQVFTASAFAFSHGSNDIANAVGPFAAVIDVLKEGKIIDEAPVPTALLVTAGVGLVVGLWFVGRHVITTVGTNLTEIHPASGFAAELSAAAVVMSASLLGLPVSSTHILIGAVLGVGLVNRNANWGLMRQIGVAWVITVPVAAVFGAVGLMGIRAIFG</sequence>
<dbReference type="EMBL" id="CP064955">
    <property type="protein sequence ID" value="QPK82915.1"/>
    <property type="molecule type" value="Genomic_DNA"/>
</dbReference>
<evidence type="ECO:0000313" key="9">
    <source>
        <dbReference type="Proteomes" id="UP000594586"/>
    </source>
</evidence>
<gene>
    <name evidence="8" type="ORF">G7Y29_08645</name>
</gene>
<dbReference type="KEGG" id="cqn:G7Y29_08645"/>